<keyword evidence="7" id="KW-0547">Nucleotide-binding</keyword>
<comment type="catalytic activity">
    <reaction evidence="1">
        <text>ATP + protein L-histidine = ADP + protein N-phospho-L-histidine.</text>
        <dbReference type="EC" id="2.7.13.3"/>
    </reaction>
</comment>
<keyword evidence="6" id="KW-0808">Transferase</keyword>
<dbReference type="NCBIfam" id="NF033792">
    <property type="entry name" value="ActS_PrrB_HisK"/>
    <property type="match status" value="1"/>
</dbReference>
<feature type="transmembrane region" description="Helical" evidence="11">
    <location>
        <begin position="24"/>
        <end position="41"/>
    </location>
</feature>
<dbReference type="PROSITE" id="PS50109">
    <property type="entry name" value="HIS_KIN"/>
    <property type="match status" value="1"/>
</dbReference>
<evidence type="ECO:0000256" key="3">
    <source>
        <dbReference type="ARBA" id="ARBA00012438"/>
    </source>
</evidence>
<keyword evidence="11" id="KW-0812">Transmembrane</keyword>
<feature type="transmembrane region" description="Helical" evidence="11">
    <location>
        <begin position="47"/>
        <end position="68"/>
    </location>
</feature>
<evidence type="ECO:0000256" key="6">
    <source>
        <dbReference type="ARBA" id="ARBA00022679"/>
    </source>
</evidence>
<dbReference type="InterPro" id="IPR036890">
    <property type="entry name" value="HATPase_C_sf"/>
</dbReference>
<dbReference type="GO" id="GO:0005524">
    <property type="term" value="F:ATP binding"/>
    <property type="evidence" value="ECO:0007669"/>
    <property type="project" value="UniProtKB-KW"/>
</dbReference>
<organism evidence="13 14">
    <name type="scientific">Bauldia litoralis</name>
    <dbReference type="NCBI Taxonomy" id="665467"/>
    <lineage>
        <taxon>Bacteria</taxon>
        <taxon>Pseudomonadati</taxon>
        <taxon>Pseudomonadota</taxon>
        <taxon>Alphaproteobacteria</taxon>
        <taxon>Hyphomicrobiales</taxon>
        <taxon>Kaistiaceae</taxon>
        <taxon>Bauldia</taxon>
    </lineage>
</organism>
<keyword evidence="14" id="KW-1185">Reference proteome</keyword>
<dbReference type="PRINTS" id="PR00344">
    <property type="entry name" value="BCTRLSENSOR"/>
</dbReference>
<evidence type="ECO:0000259" key="12">
    <source>
        <dbReference type="PROSITE" id="PS50109"/>
    </source>
</evidence>
<sequence length="456" mass="49103">MSDLPLTASDLTGHSLRLETLVRLRWLAVVGQTVAVFVVRFGLGFPLPMVFCLSLVGLSAALNIALGLRYPASLRLRGGAAFWLLAYDVLQLGGLLFLTGGLDNPFAILLLVPVIVSATTLAPRPTMLLGLLVVATASILVIEHLPLPWYPGERLTIPLIYSVGVWFALVSACAFTGTYAFRVTEEARQLARALNATEMVLAREHHLSALDGLAAAAAHELGTPLATIALVAKELERELPPDSPHAEDFALLKSQAQRCRDILTKLTSLSSELDHPHTRQPLSHLIEELAEPYREFAVAIAVAEPIGAGAEPTGRRNPAIIQGLANLIENAVDFAREEVTIGTEWDQTSVTVTIADDGPGFAPGILERIGEPYVTTRGRTADDRADHEAGGLGLGLFIAKTILERTGARLTMGNRERPDSGAIVKVSWPRRLFDAEPEESGSQAQAPAWRSENEPL</sequence>
<dbReference type="SMART" id="SM00387">
    <property type="entry name" value="HATPase_c"/>
    <property type="match status" value="1"/>
</dbReference>
<evidence type="ECO:0000256" key="8">
    <source>
        <dbReference type="ARBA" id="ARBA00022777"/>
    </source>
</evidence>
<dbReference type="Gene3D" id="3.30.565.10">
    <property type="entry name" value="Histidine kinase-like ATPase, C-terminal domain"/>
    <property type="match status" value="1"/>
</dbReference>
<feature type="transmembrane region" description="Helical" evidence="11">
    <location>
        <begin position="105"/>
        <end position="122"/>
    </location>
</feature>
<dbReference type="EMBL" id="FMXQ01000012">
    <property type="protein sequence ID" value="SDB56739.1"/>
    <property type="molecule type" value="Genomic_DNA"/>
</dbReference>
<feature type="region of interest" description="Disordered" evidence="10">
    <location>
        <begin position="434"/>
        <end position="456"/>
    </location>
</feature>
<proteinExistence type="predicted"/>
<dbReference type="GO" id="GO:0000155">
    <property type="term" value="F:phosphorelay sensor kinase activity"/>
    <property type="evidence" value="ECO:0007669"/>
    <property type="project" value="InterPro"/>
</dbReference>
<keyword evidence="8 13" id="KW-0418">Kinase</keyword>
<dbReference type="SUPFAM" id="SSF55874">
    <property type="entry name" value="ATPase domain of HSP90 chaperone/DNA topoisomerase II/histidine kinase"/>
    <property type="match status" value="1"/>
</dbReference>
<dbReference type="InterPro" id="IPR050980">
    <property type="entry name" value="2C_sensor_his_kinase"/>
</dbReference>
<dbReference type="OrthoDB" id="9785252at2"/>
<dbReference type="InterPro" id="IPR036097">
    <property type="entry name" value="HisK_dim/P_sf"/>
</dbReference>
<keyword evidence="4" id="KW-1003">Cell membrane</keyword>
<evidence type="ECO:0000313" key="13">
    <source>
        <dbReference type="EMBL" id="SDB56739.1"/>
    </source>
</evidence>
<feature type="transmembrane region" description="Helical" evidence="11">
    <location>
        <begin position="129"/>
        <end position="147"/>
    </location>
</feature>
<feature type="transmembrane region" description="Helical" evidence="11">
    <location>
        <begin position="159"/>
        <end position="181"/>
    </location>
</feature>
<dbReference type="SMART" id="SM00388">
    <property type="entry name" value="HisKA"/>
    <property type="match status" value="1"/>
</dbReference>
<feature type="transmembrane region" description="Helical" evidence="11">
    <location>
        <begin position="80"/>
        <end position="99"/>
    </location>
</feature>
<evidence type="ECO:0000256" key="9">
    <source>
        <dbReference type="ARBA" id="ARBA00022840"/>
    </source>
</evidence>
<dbReference type="Pfam" id="PF00512">
    <property type="entry name" value="HisKA"/>
    <property type="match status" value="1"/>
</dbReference>
<dbReference type="EC" id="2.7.13.3" evidence="3"/>
<dbReference type="SUPFAM" id="SSF47384">
    <property type="entry name" value="Homodimeric domain of signal transducing histidine kinase"/>
    <property type="match status" value="1"/>
</dbReference>
<evidence type="ECO:0000256" key="7">
    <source>
        <dbReference type="ARBA" id="ARBA00022741"/>
    </source>
</evidence>
<dbReference type="RefSeq" id="WP_090880612.1">
    <property type="nucleotide sequence ID" value="NZ_FMXQ01000012.1"/>
</dbReference>
<dbReference type="STRING" id="665467.SAMN02982931_04513"/>
<dbReference type="CDD" id="cd00082">
    <property type="entry name" value="HisKA"/>
    <property type="match status" value="1"/>
</dbReference>
<evidence type="ECO:0000313" key="14">
    <source>
        <dbReference type="Proteomes" id="UP000199071"/>
    </source>
</evidence>
<dbReference type="InterPro" id="IPR003594">
    <property type="entry name" value="HATPase_dom"/>
</dbReference>
<dbReference type="PANTHER" id="PTHR44936">
    <property type="entry name" value="SENSOR PROTEIN CREC"/>
    <property type="match status" value="1"/>
</dbReference>
<dbReference type="InterPro" id="IPR005467">
    <property type="entry name" value="His_kinase_dom"/>
</dbReference>
<keyword evidence="11" id="KW-1133">Transmembrane helix</keyword>
<dbReference type="PANTHER" id="PTHR44936:SF10">
    <property type="entry name" value="SENSOR PROTEIN RSTB"/>
    <property type="match status" value="1"/>
</dbReference>
<protein>
    <recommendedName>
        <fullName evidence="3">histidine kinase</fullName>
        <ecNumber evidence="3">2.7.13.3</ecNumber>
    </recommendedName>
</protein>
<dbReference type="Gene3D" id="1.10.287.130">
    <property type="match status" value="1"/>
</dbReference>
<name>A0A1G6EGZ5_9HYPH</name>
<reference evidence="13 14" key="1">
    <citation type="submission" date="2016-10" db="EMBL/GenBank/DDBJ databases">
        <authorList>
            <person name="de Groot N.N."/>
        </authorList>
    </citation>
    <scope>NUCLEOTIDE SEQUENCE [LARGE SCALE GENOMIC DNA]</scope>
    <source>
        <strain evidence="13 14">ATCC 35022</strain>
    </source>
</reference>
<dbReference type="AlphaFoldDB" id="A0A1G6EGZ5"/>
<keyword evidence="5" id="KW-0597">Phosphoprotein</keyword>
<accession>A0A1G6EGZ5</accession>
<evidence type="ECO:0000256" key="1">
    <source>
        <dbReference type="ARBA" id="ARBA00000085"/>
    </source>
</evidence>
<keyword evidence="9" id="KW-0067">ATP-binding</keyword>
<evidence type="ECO:0000256" key="4">
    <source>
        <dbReference type="ARBA" id="ARBA00022475"/>
    </source>
</evidence>
<dbReference type="InterPro" id="IPR003661">
    <property type="entry name" value="HisK_dim/P_dom"/>
</dbReference>
<dbReference type="Proteomes" id="UP000199071">
    <property type="component" value="Unassembled WGS sequence"/>
</dbReference>
<dbReference type="GO" id="GO:0005886">
    <property type="term" value="C:plasma membrane"/>
    <property type="evidence" value="ECO:0007669"/>
    <property type="project" value="UniProtKB-SubCell"/>
</dbReference>
<evidence type="ECO:0000256" key="11">
    <source>
        <dbReference type="SAM" id="Phobius"/>
    </source>
</evidence>
<evidence type="ECO:0000256" key="10">
    <source>
        <dbReference type="SAM" id="MobiDB-lite"/>
    </source>
</evidence>
<feature type="domain" description="Histidine kinase" evidence="12">
    <location>
        <begin position="216"/>
        <end position="432"/>
    </location>
</feature>
<evidence type="ECO:0000256" key="5">
    <source>
        <dbReference type="ARBA" id="ARBA00022553"/>
    </source>
</evidence>
<comment type="subcellular location">
    <subcellularLocation>
        <location evidence="2">Cell membrane</location>
        <topology evidence="2">Multi-pass membrane protein</topology>
    </subcellularLocation>
</comment>
<evidence type="ECO:0000256" key="2">
    <source>
        <dbReference type="ARBA" id="ARBA00004651"/>
    </source>
</evidence>
<dbReference type="InterPro" id="IPR047770">
    <property type="entry name" value="RegB"/>
</dbReference>
<dbReference type="Pfam" id="PF02518">
    <property type="entry name" value="HATPase_c"/>
    <property type="match status" value="1"/>
</dbReference>
<gene>
    <name evidence="13" type="ORF">SAMN02982931_04513</name>
</gene>
<dbReference type="InterPro" id="IPR004358">
    <property type="entry name" value="Sig_transdc_His_kin-like_C"/>
</dbReference>
<keyword evidence="11" id="KW-0472">Membrane</keyword>